<comment type="caution">
    <text evidence="8">The sequence shown here is derived from an EMBL/GenBank/DDBJ whole genome shotgun (WGS) entry which is preliminary data.</text>
</comment>
<keyword evidence="1" id="KW-0479">Metal-binding</keyword>
<sequence length="414" mass="45187">MDKYYASQPFGSPASLADELAHDPGNSSHWSVPHSGYTLPGAVDAAVFQSPQLAYPESSQRTIVPPNAYNLFYDQVRASQQLSAQQQLPRETYELGQSYYPYPYDYSALQSFTGTGPYESADARDDDSQSTHSPPSQQASMPSGYVTSHCTHTSVGSDDLCPDSLFLDSRRECQPGSSSDSTKDGSDDDAYSAQRTPSPVPRTTGGQKRGGRITLKKTNPSSKRSKMHQCTVCEKWFPRPSGLATHMNSHSGMKPYRCPVESCNKSFAVRSNAKRHLRTHGINPATETTNKALEYTVGFETPMVSDVRPANQVPVMLKWVPQSLTSRTTIGWNDKSSDSGSDGEDGFQALSVPLSPASSMAWECGYSSSESYEGGDSHPYHPRHVRVHLDVTVTRVANIQLVEGTTRTGSSMKG</sequence>
<evidence type="ECO:0000259" key="7">
    <source>
        <dbReference type="PROSITE" id="PS50157"/>
    </source>
</evidence>
<proteinExistence type="predicted"/>
<dbReference type="AlphaFoldDB" id="A0A9P6L9C2"/>
<dbReference type="FunFam" id="3.30.160.60:FF:000125">
    <property type="entry name" value="Putative zinc finger protein 143"/>
    <property type="match status" value="1"/>
</dbReference>
<dbReference type="PANTHER" id="PTHR23235">
    <property type="entry name" value="KRUEPPEL-LIKE TRANSCRIPTION FACTOR"/>
    <property type="match status" value="1"/>
</dbReference>
<reference evidence="8" key="2">
    <citation type="submission" date="2020-11" db="EMBL/GenBank/DDBJ databases">
        <authorList>
            <consortium name="DOE Joint Genome Institute"/>
            <person name="Kuo A."/>
            <person name="Miyauchi S."/>
            <person name="Kiss E."/>
            <person name="Drula E."/>
            <person name="Kohler A."/>
            <person name="Sanchez-Garcia M."/>
            <person name="Andreopoulos B."/>
            <person name="Barry K.W."/>
            <person name="Bonito G."/>
            <person name="Buee M."/>
            <person name="Carver A."/>
            <person name="Chen C."/>
            <person name="Cichocki N."/>
            <person name="Clum A."/>
            <person name="Culley D."/>
            <person name="Crous P.W."/>
            <person name="Fauchery L."/>
            <person name="Girlanda M."/>
            <person name="Hayes R."/>
            <person name="Keri Z."/>
            <person name="Labutti K."/>
            <person name="Lipzen A."/>
            <person name="Lombard V."/>
            <person name="Magnuson J."/>
            <person name="Maillard F."/>
            <person name="Morin E."/>
            <person name="Murat C."/>
            <person name="Nolan M."/>
            <person name="Ohm R."/>
            <person name="Pangilinan J."/>
            <person name="Pereira M."/>
            <person name="Perotto S."/>
            <person name="Peter M."/>
            <person name="Riley R."/>
            <person name="Sitrit Y."/>
            <person name="Stielow B."/>
            <person name="Szollosi G."/>
            <person name="Zifcakova L."/>
            <person name="Stursova M."/>
            <person name="Spatafora J.W."/>
            <person name="Tedersoo L."/>
            <person name="Vaario L.-M."/>
            <person name="Yamada A."/>
            <person name="Yan M."/>
            <person name="Wang P."/>
            <person name="Xu J."/>
            <person name="Bruns T."/>
            <person name="Baldrian P."/>
            <person name="Vilgalys R."/>
            <person name="Henrissat B."/>
            <person name="Grigoriev I.V."/>
            <person name="Hibbett D."/>
            <person name="Nagy L.G."/>
            <person name="Martin F.M."/>
        </authorList>
    </citation>
    <scope>NUCLEOTIDE SEQUENCE</scope>
    <source>
        <strain evidence="8">UH-Tt-Lm1</strain>
    </source>
</reference>
<evidence type="ECO:0000256" key="3">
    <source>
        <dbReference type="ARBA" id="ARBA00022771"/>
    </source>
</evidence>
<keyword evidence="2" id="KW-0677">Repeat</keyword>
<evidence type="ECO:0000313" key="8">
    <source>
        <dbReference type="EMBL" id="KAF9787880.1"/>
    </source>
</evidence>
<feature type="compositionally biased region" description="Low complexity" evidence="6">
    <location>
        <begin position="331"/>
        <end position="340"/>
    </location>
</feature>
<name>A0A9P6L9C2_9AGAM</name>
<dbReference type="SMART" id="SM00355">
    <property type="entry name" value="ZnF_C2H2"/>
    <property type="match status" value="2"/>
</dbReference>
<evidence type="ECO:0000256" key="6">
    <source>
        <dbReference type="SAM" id="MobiDB-lite"/>
    </source>
</evidence>
<dbReference type="PROSITE" id="PS00028">
    <property type="entry name" value="ZINC_FINGER_C2H2_1"/>
    <property type="match status" value="2"/>
</dbReference>
<gene>
    <name evidence="8" type="ORF">BJ322DRAFT_1018589</name>
</gene>
<feature type="region of interest" description="Disordered" evidence="6">
    <location>
        <begin position="328"/>
        <end position="347"/>
    </location>
</feature>
<protein>
    <recommendedName>
        <fullName evidence="7">C2H2-type domain-containing protein</fullName>
    </recommendedName>
</protein>
<dbReference type="PROSITE" id="PS50157">
    <property type="entry name" value="ZINC_FINGER_C2H2_2"/>
    <property type="match status" value="2"/>
</dbReference>
<keyword evidence="3 5" id="KW-0863">Zinc-finger</keyword>
<dbReference type="EMBL" id="WIUZ02000004">
    <property type="protein sequence ID" value="KAF9787880.1"/>
    <property type="molecule type" value="Genomic_DNA"/>
</dbReference>
<dbReference type="GO" id="GO:0008270">
    <property type="term" value="F:zinc ion binding"/>
    <property type="evidence" value="ECO:0007669"/>
    <property type="project" value="UniProtKB-KW"/>
</dbReference>
<evidence type="ECO:0000256" key="2">
    <source>
        <dbReference type="ARBA" id="ARBA00022737"/>
    </source>
</evidence>
<dbReference type="GO" id="GO:0000981">
    <property type="term" value="F:DNA-binding transcription factor activity, RNA polymerase II-specific"/>
    <property type="evidence" value="ECO:0007669"/>
    <property type="project" value="UniProtKB-ARBA"/>
</dbReference>
<accession>A0A9P6L9C2</accession>
<evidence type="ECO:0000256" key="5">
    <source>
        <dbReference type="PROSITE-ProRule" id="PRU00042"/>
    </source>
</evidence>
<feature type="compositionally biased region" description="Polar residues" evidence="6">
    <location>
        <begin position="130"/>
        <end position="147"/>
    </location>
</feature>
<organism evidence="8 9">
    <name type="scientific">Thelephora terrestris</name>
    <dbReference type="NCBI Taxonomy" id="56493"/>
    <lineage>
        <taxon>Eukaryota</taxon>
        <taxon>Fungi</taxon>
        <taxon>Dikarya</taxon>
        <taxon>Basidiomycota</taxon>
        <taxon>Agaricomycotina</taxon>
        <taxon>Agaricomycetes</taxon>
        <taxon>Thelephorales</taxon>
        <taxon>Thelephoraceae</taxon>
        <taxon>Thelephora</taxon>
    </lineage>
</organism>
<keyword evidence="4" id="KW-0862">Zinc</keyword>
<dbReference type="Proteomes" id="UP000736335">
    <property type="component" value="Unassembled WGS sequence"/>
</dbReference>
<dbReference type="SUPFAM" id="SSF57667">
    <property type="entry name" value="beta-beta-alpha zinc fingers"/>
    <property type="match status" value="1"/>
</dbReference>
<feature type="region of interest" description="Disordered" evidence="6">
    <location>
        <begin position="171"/>
        <end position="224"/>
    </location>
</feature>
<feature type="domain" description="C2H2-type" evidence="7">
    <location>
        <begin position="256"/>
        <end position="280"/>
    </location>
</feature>
<feature type="domain" description="C2H2-type" evidence="7">
    <location>
        <begin position="228"/>
        <end position="255"/>
    </location>
</feature>
<dbReference type="Gene3D" id="3.30.160.60">
    <property type="entry name" value="Classic Zinc Finger"/>
    <property type="match status" value="2"/>
</dbReference>
<evidence type="ECO:0000313" key="9">
    <source>
        <dbReference type="Proteomes" id="UP000736335"/>
    </source>
</evidence>
<evidence type="ECO:0000256" key="4">
    <source>
        <dbReference type="ARBA" id="ARBA00022833"/>
    </source>
</evidence>
<dbReference type="GO" id="GO:0000978">
    <property type="term" value="F:RNA polymerase II cis-regulatory region sequence-specific DNA binding"/>
    <property type="evidence" value="ECO:0007669"/>
    <property type="project" value="TreeGrafter"/>
</dbReference>
<evidence type="ECO:0000256" key="1">
    <source>
        <dbReference type="ARBA" id="ARBA00022723"/>
    </source>
</evidence>
<dbReference type="InterPro" id="IPR036236">
    <property type="entry name" value="Znf_C2H2_sf"/>
</dbReference>
<dbReference type="Pfam" id="PF00096">
    <property type="entry name" value="zf-C2H2"/>
    <property type="match status" value="2"/>
</dbReference>
<feature type="region of interest" description="Disordered" evidence="6">
    <location>
        <begin position="1"/>
        <end position="30"/>
    </location>
</feature>
<feature type="region of interest" description="Disordered" evidence="6">
    <location>
        <begin position="111"/>
        <end position="147"/>
    </location>
</feature>
<dbReference type="InterPro" id="IPR013087">
    <property type="entry name" value="Znf_C2H2_type"/>
</dbReference>
<dbReference type="OrthoDB" id="6077919at2759"/>
<reference evidence="8" key="1">
    <citation type="journal article" date="2020" name="Nat. Commun.">
        <title>Large-scale genome sequencing of mycorrhizal fungi provides insights into the early evolution of symbiotic traits.</title>
        <authorList>
            <person name="Miyauchi S."/>
            <person name="Kiss E."/>
            <person name="Kuo A."/>
            <person name="Drula E."/>
            <person name="Kohler A."/>
            <person name="Sanchez-Garcia M."/>
            <person name="Morin E."/>
            <person name="Andreopoulos B."/>
            <person name="Barry K.W."/>
            <person name="Bonito G."/>
            <person name="Buee M."/>
            <person name="Carver A."/>
            <person name="Chen C."/>
            <person name="Cichocki N."/>
            <person name="Clum A."/>
            <person name="Culley D."/>
            <person name="Crous P.W."/>
            <person name="Fauchery L."/>
            <person name="Girlanda M."/>
            <person name="Hayes R.D."/>
            <person name="Keri Z."/>
            <person name="LaButti K."/>
            <person name="Lipzen A."/>
            <person name="Lombard V."/>
            <person name="Magnuson J."/>
            <person name="Maillard F."/>
            <person name="Murat C."/>
            <person name="Nolan M."/>
            <person name="Ohm R.A."/>
            <person name="Pangilinan J."/>
            <person name="Pereira M.F."/>
            <person name="Perotto S."/>
            <person name="Peter M."/>
            <person name="Pfister S."/>
            <person name="Riley R."/>
            <person name="Sitrit Y."/>
            <person name="Stielow J.B."/>
            <person name="Szollosi G."/>
            <person name="Zifcakova L."/>
            <person name="Stursova M."/>
            <person name="Spatafora J.W."/>
            <person name="Tedersoo L."/>
            <person name="Vaario L.M."/>
            <person name="Yamada A."/>
            <person name="Yan M."/>
            <person name="Wang P."/>
            <person name="Xu J."/>
            <person name="Bruns T."/>
            <person name="Baldrian P."/>
            <person name="Vilgalys R."/>
            <person name="Dunand C."/>
            <person name="Henrissat B."/>
            <person name="Grigoriev I.V."/>
            <person name="Hibbett D."/>
            <person name="Nagy L.G."/>
            <person name="Martin F.M."/>
        </authorList>
    </citation>
    <scope>NUCLEOTIDE SEQUENCE</scope>
    <source>
        <strain evidence="8">UH-Tt-Lm1</strain>
    </source>
</reference>
<dbReference type="PANTHER" id="PTHR23235:SF120">
    <property type="entry name" value="KRUPPEL-LIKE FACTOR 15"/>
    <property type="match status" value="1"/>
</dbReference>
<keyword evidence="9" id="KW-1185">Reference proteome</keyword>